<dbReference type="PANTHER" id="PTHR30136:SF24">
    <property type="entry name" value="HTH-TYPE TRANSCRIPTIONAL REPRESSOR ALLR"/>
    <property type="match status" value="1"/>
</dbReference>
<keyword evidence="2" id="KW-0238">DNA-binding</keyword>
<evidence type="ECO:0000259" key="5">
    <source>
        <dbReference type="PROSITE" id="PS51078"/>
    </source>
</evidence>
<name>A0A2T0ZBJ4_9ACTN</name>
<keyword evidence="7" id="KW-1185">Reference proteome</keyword>
<dbReference type="Gene3D" id="1.10.10.10">
    <property type="entry name" value="Winged helix-like DNA-binding domain superfamily/Winged helix DNA-binding domain"/>
    <property type="match status" value="1"/>
</dbReference>
<keyword evidence="3" id="KW-0804">Transcription</keyword>
<dbReference type="InterPro" id="IPR036388">
    <property type="entry name" value="WH-like_DNA-bd_sf"/>
</dbReference>
<accession>A0A2T0ZBJ4</accession>
<dbReference type="SUPFAM" id="SSF46785">
    <property type="entry name" value="Winged helix' DNA-binding domain"/>
    <property type="match status" value="1"/>
</dbReference>
<evidence type="ECO:0000256" key="2">
    <source>
        <dbReference type="ARBA" id="ARBA00023125"/>
    </source>
</evidence>
<comment type="caution">
    <text evidence="6">The sequence shown here is derived from an EMBL/GenBank/DDBJ whole genome shotgun (WGS) entry which is preliminary data.</text>
</comment>
<reference evidence="6 7" key="1">
    <citation type="submission" date="2018-03" db="EMBL/GenBank/DDBJ databases">
        <title>Genomic Encyclopedia of Archaeal and Bacterial Type Strains, Phase II (KMG-II): from individual species to whole genera.</title>
        <authorList>
            <person name="Goeker M."/>
        </authorList>
    </citation>
    <scope>NUCLEOTIDE SEQUENCE [LARGE SCALE GENOMIC DNA]</scope>
    <source>
        <strain evidence="6 7">DSM 100065</strain>
    </source>
</reference>
<dbReference type="GO" id="GO:0003700">
    <property type="term" value="F:DNA-binding transcription factor activity"/>
    <property type="evidence" value="ECO:0007669"/>
    <property type="project" value="TreeGrafter"/>
</dbReference>
<dbReference type="InterPro" id="IPR050707">
    <property type="entry name" value="HTH_MetabolicPath_Reg"/>
</dbReference>
<gene>
    <name evidence="6" type="ORF">CLV47_12510</name>
</gene>
<dbReference type="PANTHER" id="PTHR30136">
    <property type="entry name" value="HELIX-TURN-HELIX TRANSCRIPTIONAL REGULATOR, ICLR FAMILY"/>
    <property type="match status" value="1"/>
</dbReference>
<dbReference type="Proteomes" id="UP000237752">
    <property type="component" value="Unassembled WGS sequence"/>
</dbReference>
<dbReference type="GO" id="GO:0045892">
    <property type="term" value="P:negative regulation of DNA-templated transcription"/>
    <property type="evidence" value="ECO:0007669"/>
    <property type="project" value="TreeGrafter"/>
</dbReference>
<dbReference type="GO" id="GO:0003677">
    <property type="term" value="F:DNA binding"/>
    <property type="evidence" value="ECO:0007669"/>
    <property type="project" value="UniProtKB-KW"/>
</dbReference>
<evidence type="ECO:0000259" key="4">
    <source>
        <dbReference type="PROSITE" id="PS51077"/>
    </source>
</evidence>
<feature type="domain" description="HTH iclR-type" evidence="4">
    <location>
        <begin position="6"/>
        <end position="66"/>
    </location>
</feature>
<dbReference type="Pfam" id="PF01614">
    <property type="entry name" value="IclR_C"/>
    <property type="match status" value="1"/>
</dbReference>
<dbReference type="Gene3D" id="3.30.450.40">
    <property type="match status" value="1"/>
</dbReference>
<dbReference type="SUPFAM" id="SSF55781">
    <property type="entry name" value="GAF domain-like"/>
    <property type="match status" value="1"/>
</dbReference>
<sequence>MIGNTLRSLQVAFAVLECVAENQPVGVSLISRELELPKTTVQRSLEALAREGWILRSDNRDWILSSKVLGLAAHMDVQKHLSRVAKPAMKKLTEAVQETVHLTVLEGSVVVLIEKSSPARALRTWSRIGGTQPAYTASTGKAMLAPLSDEEIRQIVGTELAALTPRTVTSFDNFMKKIKETRRKGYAINDREGNPDITAIAAAIVDRLGRPVAAISISAPSSRVPRSKWAEYGALVIGAANSVVV</sequence>
<dbReference type="PROSITE" id="PS51078">
    <property type="entry name" value="ICLR_ED"/>
    <property type="match status" value="1"/>
</dbReference>
<evidence type="ECO:0000256" key="3">
    <source>
        <dbReference type="ARBA" id="ARBA00023163"/>
    </source>
</evidence>
<evidence type="ECO:0000256" key="1">
    <source>
        <dbReference type="ARBA" id="ARBA00023015"/>
    </source>
</evidence>
<evidence type="ECO:0000313" key="7">
    <source>
        <dbReference type="Proteomes" id="UP000237752"/>
    </source>
</evidence>
<dbReference type="Pfam" id="PF09339">
    <property type="entry name" value="HTH_IclR"/>
    <property type="match status" value="1"/>
</dbReference>
<dbReference type="InterPro" id="IPR005471">
    <property type="entry name" value="Tscrpt_reg_IclR_N"/>
</dbReference>
<keyword evidence="1" id="KW-0805">Transcription regulation</keyword>
<dbReference type="OrthoDB" id="9807558at2"/>
<feature type="domain" description="IclR-ED" evidence="5">
    <location>
        <begin position="67"/>
        <end position="245"/>
    </location>
</feature>
<protein>
    <submittedName>
        <fullName evidence="6">IclR family transcriptional regulator</fullName>
    </submittedName>
</protein>
<dbReference type="PROSITE" id="PS51077">
    <property type="entry name" value="HTH_ICLR"/>
    <property type="match status" value="1"/>
</dbReference>
<dbReference type="EMBL" id="PVUE01000025">
    <property type="protein sequence ID" value="PRZ33554.1"/>
    <property type="molecule type" value="Genomic_DNA"/>
</dbReference>
<dbReference type="InterPro" id="IPR036390">
    <property type="entry name" value="WH_DNA-bd_sf"/>
</dbReference>
<dbReference type="AlphaFoldDB" id="A0A2T0ZBJ4"/>
<evidence type="ECO:0000313" key="6">
    <source>
        <dbReference type="EMBL" id="PRZ33554.1"/>
    </source>
</evidence>
<organism evidence="6 7">
    <name type="scientific">Antricoccus suffuscus</name>
    <dbReference type="NCBI Taxonomy" id="1629062"/>
    <lineage>
        <taxon>Bacteria</taxon>
        <taxon>Bacillati</taxon>
        <taxon>Actinomycetota</taxon>
        <taxon>Actinomycetes</taxon>
        <taxon>Geodermatophilales</taxon>
        <taxon>Antricoccaceae</taxon>
        <taxon>Antricoccus</taxon>
    </lineage>
</organism>
<dbReference type="InterPro" id="IPR014757">
    <property type="entry name" value="Tscrpt_reg_IclR_C"/>
</dbReference>
<proteinExistence type="predicted"/>
<dbReference type="SMART" id="SM00346">
    <property type="entry name" value="HTH_ICLR"/>
    <property type="match status" value="1"/>
</dbReference>
<dbReference type="InterPro" id="IPR029016">
    <property type="entry name" value="GAF-like_dom_sf"/>
</dbReference>